<comment type="caution">
    <text evidence="6">The sequence shown here is derived from an EMBL/GenBank/DDBJ whole genome shotgun (WGS) entry which is preliminary data.</text>
</comment>
<dbReference type="PROSITE" id="PS51071">
    <property type="entry name" value="HTH_RPIR"/>
    <property type="match status" value="1"/>
</dbReference>
<keyword evidence="1" id="KW-0805">Transcription regulation</keyword>
<dbReference type="PATRIC" id="fig|136160.3.peg.638"/>
<dbReference type="InterPro" id="IPR001347">
    <property type="entry name" value="SIS_dom"/>
</dbReference>
<protein>
    <submittedName>
        <fullName evidence="6">RpiR family transcriptional regulator</fullName>
    </submittedName>
</protein>
<dbReference type="EMBL" id="LILD01000001">
    <property type="protein sequence ID" value="KOO37778.1"/>
    <property type="molecule type" value="Genomic_DNA"/>
</dbReference>
<dbReference type="Pfam" id="PF01418">
    <property type="entry name" value="HTH_6"/>
    <property type="match status" value="1"/>
</dbReference>
<evidence type="ECO:0000313" key="6">
    <source>
        <dbReference type="EMBL" id="KOO37778.1"/>
    </source>
</evidence>
<feature type="domain" description="HTH rpiR-type" evidence="4">
    <location>
        <begin position="4"/>
        <end position="80"/>
    </location>
</feature>
<dbReference type="RefSeq" id="WP_010899704.1">
    <property type="nucleotide sequence ID" value="NZ_CP040441.1"/>
</dbReference>
<feature type="domain" description="SIS" evidence="5">
    <location>
        <begin position="126"/>
        <end position="266"/>
    </location>
</feature>
<dbReference type="InterPro" id="IPR035472">
    <property type="entry name" value="RpiR-like_SIS"/>
</dbReference>
<evidence type="ECO:0000256" key="3">
    <source>
        <dbReference type="ARBA" id="ARBA00023163"/>
    </source>
</evidence>
<dbReference type="InterPro" id="IPR047640">
    <property type="entry name" value="RpiR-like"/>
</dbReference>
<dbReference type="Pfam" id="PF01380">
    <property type="entry name" value="SIS"/>
    <property type="match status" value="1"/>
</dbReference>
<evidence type="ECO:0000259" key="5">
    <source>
        <dbReference type="PROSITE" id="PS51464"/>
    </source>
</evidence>
<organism evidence="6">
    <name type="scientific">Halalkalibacterium halodurans</name>
    <name type="common">Bacillus halodurans</name>
    <dbReference type="NCBI Taxonomy" id="86665"/>
    <lineage>
        <taxon>Bacteria</taxon>
        <taxon>Bacillati</taxon>
        <taxon>Bacillota</taxon>
        <taxon>Bacilli</taxon>
        <taxon>Bacillales</taxon>
        <taxon>Bacillaceae</taxon>
        <taxon>Halalkalibacterium (ex Joshi et al. 2022)</taxon>
    </lineage>
</organism>
<keyword evidence="2" id="KW-0238">DNA-binding</keyword>
<dbReference type="OMA" id="DSHIQMA"/>
<dbReference type="PANTHER" id="PTHR30514">
    <property type="entry name" value="GLUCOKINASE"/>
    <property type="match status" value="1"/>
</dbReference>
<dbReference type="GO" id="GO:0003700">
    <property type="term" value="F:DNA-binding transcription factor activity"/>
    <property type="evidence" value="ECO:0007669"/>
    <property type="project" value="InterPro"/>
</dbReference>
<accession>A0A4Y7WYF4</accession>
<dbReference type="GO" id="GO:0003677">
    <property type="term" value="F:DNA binding"/>
    <property type="evidence" value="ECO:0007669"/>
    <property type="project" value="UniProtKB-KW"/>
</dbReference>
<keyword evidence="3" id="KW-0804">Transcription</keyword>
<dbReference type="AlphaFoldDB" id="A0A0M0KH82"/>
<accession>A0A0M0KH82</accession>
<dbReference type="PANTHER" id="PTHR30514:SF1">
    <property type="entry name" value="HTH-TYPE TRANSCRIPTIONAL REGULATOR HEXR-RELATED"/>
    <property type="match status" value="1"/>
</dbReference>
<dbReference type="InterPro" id="IPR036388">
    <property type="entry name" value="WH-like_DNA-bd_sf"/>
</dbReference>
<dbReference type="GO" id="GO:0097367">
    <property type="term" value="F:carbohydrate derivative binding"/>
    <property type="evidence" value="ECO:0007669"/>
    <property type="project" value="InterPro"/>
</dbReference>
<proteinExistence type="predicted"/>
<dbReference type="GO" id="GO:1901135">
    <property type="term" value="P:carbohydrate derivative metabolic process"/>
    <property type="evidence" value="ECO:0007669"/>
    <property type="project" value="InterPro"/>
</dbReference>
<dbReference type="SUPFAM" id="SSF46689">
    <property type="entry name" value="Homeodomain-like"/>
    <property type="match status" value="1"/>
</dbReference>
<dbReference type="InterPro" id="IPR009057">
    <property type="entry name" value="Homeodomain-like_sf"/>
</dbReference>
<dbReference type="InterPro" id="IPR046348">
    <property type="entry name" value="SIS_dom_sf"/>
</dbReference>
<dbReference type="PROSITE" id="PS51464">
    <property type="entry name" value="SIS"/>
    <property type="match status" value="1"/>
</dbReference>
<gene>
    <name evidence="6" type="ORF">AMD02_02155</name>
</gene>
<sequence length="284" mass="31442">MPQTMLLAKIEQELASFPAAETKVANYVLKHPELVPTMTTKQLAEQANASQSSIVRFCKRLGLESFPKLKLALAKELTRKEAYINSASLLETDDSPPILFQKVSSLNQMALDMATKAMNEQAFTEAVEQMVKAKKIAFFGVGGSFTSCIDGQYKFMRLGFHSLASGDYHQMIPFITMMDEQDVVICMSTSGNTKEVLDIADYAKERNVKLIGITASSRSALTRKAAVSLLIPDIEVQQRIGSIASRTSQLNVIDALYVSVFHRIGSDLLDAFDASRKKTEEKRK</sequence>
<evidence type="ECO:0000259" key="4">
    <source>
        <dbReference type="PROSITE" id="PS51071"/>
    </source>
</evidence>
<dbReference type="Gene3D" id="3.40.50.10490">
    <property type="entry name" value="Glucose-6-phosphate isomerase like protein, domain 1"/>
    <property type="match status" value="1"/>
</dbReference>
<dbReference type="Gene3D" id="1.10.10.10">
    <property type="entry name" value="Winged helix-like DNA-binding domain superfamily/Winged helix DNA-binding domain"/>
    <property type="match status" value="1"/>
</dbReference>
<evidence type="ECO:0000256" key="2">
    <source>
        <dbReference type="ARBA" id="ARBA00023125"/>
    </source>
</evidence>
<evidence type="ECO:0000256" key="1">
    <source>
        <dbReference type="ARBA" id="ARBA00023015"/>
    </source>
</evidence>
<dbReference type="InterPro" id="IPR000281">
    <property type="entry name" value="HTH_RpiR"/>
</dbReference>
<dbReference type="GeneID" id="87599105"/>
<reference evidence="6" key="1">
    <citation type="submission" date="2015-08" db="EMBL/GenBank/DDBJ databases">
        <title>Complete DNA Sequence of Pseudomonas syringae pv. actinidiae, the Causal Agent of Kiwifruit Canker Disease.</title>
        <authorList>
            <person name="Rikkerink E.H.A."/>
            <person name="Fineran P.C."/>
        </authorList>
    </citation>
    <scope>NUCLEOTIDE SEQUENCE</scope>
    <source>
        <strain evidence="6">DSM 13666</strain>
    </source>
</reference>
<dbReference type="CDD" id="cd05013">
    <property type="entry name" value="SIS_RpiR"/>
    <property type="match status" value="1"/>
</dbReference>
<dbReference type="SUPFAM" id="SSF53697">
    <property type="entry name" value="SIS domain"/>
    <property type="match status" value="1"/>
</dbReference>
<name>A0A0M0KH82_ALKHA</name>